<protein>
    <submittedName>
        <fullName evidence="1">Uncharacterized protein</fullName>
    </submittedName>
</protein>
<dbReference type="AlphaFoldDB" id="A0A8X6UAQ9"/>
<dbReference type="EMBL" id="BMAW01120975">
    <property type="protein sequence ID" value="GFT91875.1"/>
    <property type="molecule type" value="Genomic_DNA"/>
</dbReference>
<evidence type="ECO:0000313" key="2">
    <source>
        <dbReference type="Proteomes" id="UP000887013"/>
    </source>
</evidence>
<evidence type="ECO:0000313" key="1">
    <source>
        <dbReference type="EMBL" id="GFT91875.1"/>
    </source>
</evidence>
<organism evidence="1 2">
    <name type="scientific">Nephila pilipes</name>
    <name type="common">Giant wood spider</name>
    <name type="synonym">Nephila maculata</name>
    <dbReference type="NCBI Taxonomy" id="299642"/>
    <lineage>
        <taxon>Eukaryota</taxon>
        <taxon>Metazoa</taxon>
        <taxon>Ecdysozoa</taxon>
        <taxon>Arthropoda</taxon>
        <taxon>Chelicerata</taxon>
        <taxon>Arachnida</taxon>
        <taxon>Araneae</taxon>
        <taxon>Araneomorphae</taxon>
        <taxon>Entelegynae</taxon>
        <taxon>Araneoidea</taxon>
        <taxon>Nephilidae</taxon>
        <taxon>Nephila</taxon>
    </lineage>
</organism>
<accession>A0A8X6UAQ9</accession>
<keyword evidence="2" id="KW-1185">Reference proteome</keyword>
<name>A0A8X6UAQ9_NEPPI</name>
<comment type="caution">
    <text evidence="1">The sequence shown here is derived from an EMBL/GenBank/DDBJ whole genome shotgun (WGS) entry which is preliminary data.</text>
</comment>
<dbReference type="Proteomes" id="UP000887013">
    <property type="component" value="Unassembled WGS sequence"/>
</dbReference>
<proteinExistence type="predicted"/>
<sequence length="113" mass="13057">MCVCVKQFEVLSDLKSEKLLKVVIKIKVKKPLKEEGKPNWYLNHRVYECEVSRLLRSTGDAMSRLYQQNNGNRSTTQPNAQSNFSFSHFFYKTISDVSNGKAAKKTLVYEFVT</sequence>
<gene>
    <name evidence="1" type="ORF">NPIL_337961</name>
</gene>
<reference evidence="1" key="1">
    <citation type="submission" date="2020-08" db="EMBL/GenBank/DDBJ databases">
        <title>Multicomponent nature underlies the extraordinary mechanical properties of spider dragline silk.</title>
        <authorList>
            <person name="Kono N."/>
            <person name="Nakamura H."/>
            <person name="Mori M."/>
            <person name="Yoshida Y."/>
            <person name="Ohtoshi R."/>
            <person name="Malay A.D."/>
            <person name="Moran D.A.P."/>
            <person name="Tomita M."/>
            <person name="Numata K."/>
            <person name="Arakawa K."/>
        </authorList>
    </citation>
    <scope>NUCLEOTIDE SEQUENCE</scope>
</reference>